<evidence type="ECO:0000313" key="1">
    <source>
        <dbReference type="EMBL" id="GCD47763.1"/>
    </source>
</evidence>
<reference evidence="1 2" key="1">
    <citation type="submission" date="2018-11" db="EMBL/GenBank/DDBJ databases">
        <title>Whole genome sequence of Streptomyces paromomycinus NBRC 15454(T).</title>
        <authorList>
            <person name="Komaki H."/>
            <person name="Tamura T."/>
        </authorList>
    </citation>
    <scope>NUCLEOTIDE SEQUENCE [LARGE SCALE GENOMIC DNA]</scope>
    <source>
        <strain evidence="1 2">NBRC 15454</strain>
    </source>
</reference>
<dbReference type="EMBL" id="BHZD01000001">
    <property type="protein sequence ID" value="GCD47763.1"/>
    <property type="molecule type" value="Genomic_DNA"/>
</dbReference>
<evidence type="ECO:0008006" key="3">
    <source>
        <dbReference type="Google" id="ProtNLM"/>
    </source>
</evidence>
<organism evidence="1 2">
    <name type="scientific">Streptomyces paromomycinus</name>
    <name type="common">Streptomyces rimosus subsp. paromomycinus</name>
    <dbReference type="NCBI Taxonomy" id="92743"/>
    <lineage>
        <taxon>Bacteria</taxon>
        <taxon>Bacillati</taxon>
        <taxon>Actinomycetota</taxon>
        <taxon>Actinomycetes</taxon>
        <taxon>Kitasatosporales</taxon>
        <taxon>Streptomycetaceae</taxon>
        <taxon>Streptomyces</taxon>
    </lineage>
</organism>
<comment type="caution">
    <text evidence="1">The sequence shown here is derived from an EMBL/GenBank/DDBJ whole genome shotgun (WGS) entry which is preliminary data.</text>
</comment>
<proteinExistence type="predicted"/>
<protein>
    <recommendedName>
        <fullName evidence="3">Type II toxin-antitoxin system RelE/ParE family toxin</fullName>
    </recommendedName>
</protein>
<dbReference type="Proteomes" id="UP000286746">
    <property type="component" value="Unassembled WGS sequence"/>
</dbReference>
<keyword evidence="2" id="KW-1185">Reference proteome</keyword>
<gene>
    <name evidence="1" type="ORF">GKJPGBOP_07556</name>
</gene>
<sequence>MTYRLRLDPTVHADYRSLPHDARRDLAMCLIDALADPIAASTPYGIDDRVFRTIARGHTTGVILIGEDTITLVQVTHLG</sequence>
<dbReference type="RefSeq" id="WP_125057803.1">
    <property type="nucleotide sequence ID" value="NZ_BHZD01000001.1"/>
</dbReference>
<evidence type="ECO:0000313" key="2">
    <source>
        <dbReference type="Proteomes" id="UP000286746"/>
    </source>
</evidence>
<dbReference type="AlphaFoldDB" id="A0A401WEK2"/>
<accession>A0A401WEK2</accession>
<name>A0A401WEK2_STREY</name>